<dbReference type="OrthoDB" id="337575at2759"/>
<dbReference type="AlphaFoldDB" id="A0A0B0NLW3"/>
<dbReference type="PROSITE" id="PS00518">
    <property type="entry name" value="ZF_RING_1"/>
    <property type="match status" value="1"/>
</dbReference>
<keyword evidence="2" id="KW-1185">Reference proteome</keyword>
<dbReference type="SUPFAM" id="SSF57850">
    <property type="entry name" value="RING/U-box"/>
    <property type="match status" value="1"/>
</dbReference>
<dbReference type="Gene3D" id="3.30.40.10">
    <property type="entry name" value="Zinc/RING finger domain, C3HC4 (zinc finger)"/>
    <property type="match status" value="1"/>
</dbReference>
<organism evidence="1 2">
    <name type="scientific">Gossypium arboreum</name>
    <name type="common">Tree cotton</name>
    <name type="synonym">Gossypium nanking</name>
    <dbReference type="NCBI Taxonomy" id="29729"/>
    <lineage>
        <taxon>Eukaryota</taxon>
        <taxon>Viridiplantae</taxon>
        <taxon>Streptophyta</taxon>
        <taxon>Embryophyta</taxon>
        <taxon>Tracheophyta</taxon>
        <taxon>Spermatophyta</taxon>
        <taxon>Magnoliopsida</taxon>
        <taxon>eudicotyledons</taxon>
        <taxon>Gunneridae</taxon>
        <taxon>Pentapetalae</taxon>
        <taxon>rosids</taxon>
        <taxon>malvids</taxon>
        <taxon>Malvales</taxon>
        <taxon>Malvaceae</taxon>
        <taxon>Malvoideae</taxon>
        <taxon>Gossypium</taxon>
    </lineage>
</organism>
<dbReference type="KEGG" id="gab:108484273"/>
<dbReference type="SMART" id="SM00184">
    <property type="entry name" value="RING"/>
    <property type="match status" value="1"/>
</dbReference>
<dbReference type="GO" id="GO:0008270">
    <property type="term" value="F:zinc ion binding"/>
    <property type="evidence" value="ECO:0007669"/>
    <property type="project" value="UniProtKB-KW"/>
</dbReference>
<name>A0A0B0NLW3_GOSAR</name>
<dbReference type="PROSITE" id="PS50089">
    <property type="entry name" value="ZF_RING_2"/>
    <property type="match status" value="1"/>
</dbReference>
<gene>
    <name evidence="1" type="ORF">F383_18838</name>
</gene>
<evidence type="ECO:0000313" key="2">
    <source>
        <dbReference type="Proteomes" id="UP000032142"/>
    </source>
</evidence>
<accession>A0A0B0NLW3</accession>
<dbReference type="InterPro" id="IPR001841">
    <property type="entry name" value="Znf_RING"/>
</dbReference>
<dbReference type="InterPro" id="IPR017907">
    <property type="entry name" value="Znf_RING_CS"/>
</dbReference>
<sequence>MPAQKPSSEAVFTSEGRDLLLLDQSIYNHEQQPVETEDAADESDRCPSPCNENEQDHVIVKLSDVRKEVQCPICLGIIRKTRTVMECLHRFCRECIDKSMRMGNNECPACRTHCASRRSLRDDPNYDSLIAALYPDIDKHEEEELTLHEEEKARNKQIQASIAQTLHRQLEVLGRKRTVKANASATMRRSNCRYQRRRKYRTSEPQESDNNEDTNENGSTGSSLADEDLTEVKPKRLKRWEGRCSQPSSAASADGVGDENDSEVNRESLGVSAALSPSERLHLGASGIRSHTAYGSLSGDENDSEVNRESLGLFAALNGLSERLHWGAGGMRSNTRHGSLSGGNGKKARNSRLPKLVDCLQNLEEKDDELDIHLMLVSIDEQRIPCLQRPYLCCRPTLLVRHLCKYVALQTALQASEIEIYLVKELYSTVNMSTSKITKPGLVESVRDKLQVLKEEETLGGLGRQTSSHSHLILAYQKKENRNGQCQV</sequence>
<dbReference type="OMA" id="WGKGGIR"/>
<dbReference type="InterPro" id="IPR013083">
    <property type="entry name" value="Znf_RING/FYVE/PHD"/>
</dbReference>
<evidence type="ECO:0000313" key="1">
    <source>
        <dbReference type="EMBL" id="KHG12086.1"/>
    </source>
</evidence>
<proteinExistence type="predicted"/>
<dbReference type="PANTHER" id="PTHR46537">
    <property type="entry name" value="OS11G0578200 PROTEIN"/>
    <property type="match status" value="1"/>
</dbReference>
<reference evidence="2" key="1">
    <citation type="submission" date="2014-09" db="EMBL/GenBank/DDBJ databases">
        <authorList>
            <person name="Mudge J."/>
            <person name="Ramaraj T."/>
            <person name="Lindquist I.E."/>
            <person name="Bharti A.K."/>
            <person name="Sundararajan A."/>
            <person name="Cameron C.T."/>
            <person name="Woodward J.E."/>
            <person name="May G.D."/>
            <person name="Brubaker C."/>
            <person name="Broadhvest J."/>
            <person name="Wilkins T.A."/>
        </authorList>
    </citation>
    <scope>NUCLEOTIDE SEQUENCE</scope>
    <source>
        <strain evidence="2">cv. AKA8401</strain>
    </source>
</reference>
<dbReference type="EMBL" id="KN397000">
    <property type="protein sequence ID" value="KHG12086.1"/>
    <property type="molecule type" value="Genomic_DNA"/>
</dbReference>
<dbReference type="CDD" id="cd16531">
    <property type="entry name" value="RING-HC_RING1-like"/>
    <property type="match status" value="1"/>
</dbReference>
<dbReference type="Proteomes" id="UP000032142">
    <property type="component" value="Unassembled WGS sequence"/>
</dbReference>
<dbReference type="Pfam" id="PF13923">
    <property type="entry name" value="zf-C3HC4_2"/>
    <property type="match status" value="1"/>
</dbReference>
<dbReference type="InterPro" id="IPR044592">
    <property type="entry name" value="RING1A/B"/>
</dbReference>
<dbReference type="PANTHER" id="PTHR46537:SF3">
    <property type="entry name" value="E3 UBIQUITIN-PROTEIN LIGASE RING1A"/>
    <property type="match status" value="1"/>
</dbReference>
<protein>
    <submittedName>
        <fullName evidence="1">Putative E3 ubiquitin-protein ligase RING1a-like protein</fullName>
    </submittedName>
</protein>